<reference evidence="1" key="1">
    <citation type="submission" date="2021-06" db="EMBL/GenBank/DDBJ databases">
        <authorList>
            <person name="Kallberg Y."/>
            <person name="Tangrot J."/>
            <person name="Rosling A."/>
        </authorList>
    </citation>
    <scope>NUCLEOTIDE SEQUENCE</scope>
    <source>
        <strain evidence="1">CL356</strain>
    </source>
</reference>
<accession>A0ACA9PPT0</accession>
<organism evidence="1 2">
    <name type="scientific">Acaulospora colombiana</name>
    <dbReference type="NCBI Taxonomy" id="27376"/>
    <lineage>
        <taxon>Eukaryota</taxon>
        <taxon>Fungi</taxon>
        <taxon>Fungi incertae sedis</taxon>
        <taxon>Mucoromycota</taxon>
        <taxon>Glomeromycotina</taxon>
        <taxon>Glomeromycetes</taxon>
        <taxon>Diversisporales</taxon>
        <taxon>Acaulosporaceae</taxon>
        <taxon>Acaulospora</taxon>
    </lineage>
</organism>
<keyword evidence="2" id="KW-1185">Reference proteome</keyword>
<sequence length="349" mass="39265">RMKPLISEVEDSFKHPSDALPVSSIRFFAHLWLFLNMINAANDLTQSTLIIEKYIEILQNSGNREIIALYTSFLGHAAIKKYADFLAGLPLDTARAELERSLRSAASYHLDVRLVAEEASKLSRDRAAKLFPPEAARLPSLSKTSTEEKLTNGELHMIRADLPDTMISSASGDHGHELEYLLYRKLFALWDQFSILEQMTATEPRVVLDADGRGHWKRRLEDGIENLYESAVGVMTADWGVDSVGQVEGQEVDEGDEQAEQRITELKKLRKLFIPEIAIRLTRQLIEARSYVPSRAMELANLVADGKDKLHLDFVYQGQSRLAEYLMIVREAILEGMEDGGSDPLVPVV</sequence>
<feature type="non-terminal residue" evidence="1">
    <location>
        <position position="1"/>
    </location>
</feature>
<protein>
    <submittedName>
        <fullName evidence="1">11599_t:CDS:1</fullName>
    </submittedName>
</protein>
<gene>
    <name evidence="1" type="ORF">ACOLOM_LOCUS10985</name>
</gene>
<dbReference type="Proteomes" id="UP000789525">
    <property type="component" value="Unassembled WGS sequence"/>
</dbReference>
<evidence type="ECO:0000313" key="2">
    <source>
        <dbReference type="Proteomes" id="UP000789525"/>
    </source>
</evidence>
<evidence type="ECO:0000313" key="1">
    <source>
        <dbReference type="EMBL" id="CAG8717665.1"/>
    </source>
</evidence>
<comment type="caution">
    <text evidence="1">The sequence shown here is derived from an EMBL/GenBank/DDBJ whole genome shotgun (WGS) entry which is preliminary data.</text>
</comment>
<name>A0ACA9PPT0_9GLOM</name>
<proteinExistence type="predicted"/>
<dbReference type="EMBL" id="CAJVPT010037503">
    <property type="protein sequence ID" value="CAG8717665.1"/>
    <property type="molecule type" value="Genomic_DNA"/>
</dbReference>